<evidence type="ECO:0000313" key="2">
    <source>
        <dbReference type="Proteomes" id="UP000028990"/>
    </source>
</evidence>
<name>A0A091DE61_FUKDA</name>
<keyword evidence="2" id="KW-1185">Reference proteome</keyword>
<proteinExistence type="predicted"/>
<sequence length="134" mass="14138">MVSSLRIYGPEGALPVAYGRVPTHVLVDACPVGHHLSMPSTDTMQLCYLAPHNVGHSGEGFVPAGCVSVNVCEATSPPQRAEGKLVLPARKKQGGGEAIFLQSKAVRDPPPRWLDGSDCATSAQYLRAVVVYNG</sequence>
<accession>A0A091DE61</accession>
<gene>
    <name evidence="1" type="ORF">H920_08135</name>
</gene>
<evidence type="ECO:0000313" key="1">
    <source>
        <dbReference type="EMBL" id="KFO30439.1"/>
    </source>
</evidence>
<dbReference type="Proteomes" id="UP000028990">
    <property type="component" value="Unassembled WGS sequence"/>
</dbReference>
<organism evidence="1 2">
    <name type="scientific">Fukomys damarensis</name>
    <name type="common">Damaraland mole rat</name>
    <name type="synonym">Cryptomys damarensis</name>
    <dbReference type="NCBI Taxonomy" id="885580"/>
    <lineage>
        <taxon>Eukaryota</taxon>
        <taxon>Metazoa</taxon>
        <taxon>Chordata</taxon>
        <taxon>Craniata</taxon>
        <taxon>Vertebrata</taxon>
        <taxon>Euteleostomi</taxon>
        <taxon>Mammalia</taxon>
        <taxon>Eutheria</taxon>
        <taxon>Euarchontoglires</taxon>
        <taxon>Glires</taxon>
        <taxon>Rodentia</taxon>
        <taxon>Hystricomorpha</taxon>
        <taxon>Bathyergidae</taxon>
        <taxon>Fukomys</taxon>
    </lineage>
</organism>
<reference evidence="1 2" key="1">
    <citation type="submission" date="2013-11" db="EMBL/GenBank/DDBJ databases">
        <title>The Damaraland mole rat (Fukomys damarensis) genome and evolution of African mole rats.</title>
        <authorList>
            <person name="Gladyshev V.N."/>
            <person name="Fang X."/>
        </authorList>
    </citation>
    <scope>NUCLEOTIDE SEQUENCE [LARGE SCALE GENOMIC DNA]</scope>
    <source>
        <tissue evidence="1">Liver</tissue>
    </source>
</reference>
<dbReference type="EMBL" id="KN122430">
    <property type="protein sequence ID" value="KFO30439.1"/>
    <property type="molecule type" value="Genomic_DNA"/>
</dbReference>
<dbReference type="AlphaFoldDB" id="A0A091DE61"/>
<protein>
    <submittedName>
        <fullName evidence="1">Uncharacterized protein</fullName>
    </submittedName>
</protein>